<protein>
    <submittedName>
        <fullName evidence="1">Uncharacterized protein</fullName>
    </submittedName>
</protein>
<dbReference type="Gramene" id="OMO88525">
    <property type="protein sequence ID" value="OMO88525"/>
    <property type="gene ID" value="CCACVL1_08341"/>
</dbReference>
<gene>
    <name evidence="1" type="ORF">CCACVL1_08341</name>
</gene>
<name>A0A1R3J123_COCAP</name>
<dbReference type="AlphaFoldDB" id="A0A1R3J123"/>
<proteinExistence type="predicted"/>
<dbReference type="Proteomes" id="UP000188268">
    <property type="component" value="Unassembled WGS sequence"/>
</dbReference>
<reference evidence="1 2" key="1">
    <citation type="submission" date="2013-09" db="EMBL/GenBank/DDBJ databases">
        <title>Corchorus capsularis genome sequencing.</title>
        <authorList>
            <person name="Alam M."/>
            <person name="Haque M.S."/>
            <person name="Islam M.S."/>
            <person name="Emdad E.M."/>
            <person name="Islam M.M."/>
            <person name="Ahmed B."/>
            <person name="Halim A."/>
            <person name="Hossen Q.M.M."/>
            <person name="Hossain M.Z."/>
            <person name="Ahmed R."/>
            <person name="Khan M.M."/>
            <person name="Islam R."/>
            <person name="Rashid M.M."/>
            <person name="Khan S.A."/>
            <person name="Rahman M.S."/>
            <person name="Alam M."/>
        </authorList>
    </citation>
    <scope>NUCLEOTIDE SEQUENCE [LARGE SCALE GENOMIC DNA]</scope>
    <source>
        <strain evidence="2">cv. CVL-1</strain>
        <tissue evidence="1">Whole seedling</tissue>
    </source>
</reference>
<accession>A0A1R3J123</accession>
<dbReference type="EMBL" id="AWWV01008978">
    <property type="protein sequence ID" value="OMO88525.1"/>
    <property type="molecule type" value="Genomic_DNA"/>
</dbReference>
<keyword evidence="2" id="KW-1185">Reference proteome</keyword>
<organism evidence="1 2">
    <name type="scientific">Corchorus capsularis</name>
    <name type="common">Jute</name>
    <dbReference type="NCBI Taxonomy" id="210143"/>
    <lineage>
        <taxon>Eukaryota</taxon>
        <taxon>Viridiplantae</taxon>
        <taxon>Streptophyta</taxon>
        <taxon>Embryophyta</taxon>
        <taxon>Tracheophyta</taxon>
        <taxon>Spermatophyta</taxon>
        <taxon>Magnoliopsida</taxon>
        <taxon>eudicotyledons</taxon>
        <taxon>Gunneridae</taxon>
        <taxon>Pentapetalae</taxon>
        <taxon>rosids</taxon>
        <taxon>malvids</taxon>
        <taxon>Malvales</taxon>
        <taxon>Malvaceae</taxon>
        <taxon>Grewioideae</taxon>
        <taxon>Apeibeae</taxon>
        <taxon>Corchorus</taxon>
    </lineage>
</organism>
<comment type="caution">
    <text evidence="1">The sequence shown here is derived from an EMBL/GenBank/DDBJ whole genome shotgun (WGS) entry which is preliminary data.</text>
</comment>
<evidence type="ECO:0000313" key="1">
    <source>
        <dbReference type="EMBL" id="OMO88525.1"/>
    </source>
</evidence>
<evidence type="ECO:0000313" key="2">
    <source>
        <dbReference type="Proteomes" id="UP000188268"/>
    </source>
</evidence>
<sequence>MAPISHIHGPPEGFFSSLARAAAASNQQKSGSDCRSNSY</sequence>